<dbReference type="InterPro" id="IPR029058">
    <property type="entry name" value="AB_hydrolase_fold"/>
</dbReference>
<proteinExistence type="predicted"/>
<dbReference type="EMBL" id="VWXC01000001">
    <property type="protein sequence ID" value="NIG17268.1"/>
    <property type="molecule type" value="Genomic_DNA"/>
</dbReference>
<feature type="domain" description="AB hydrolase-1" evidence="1">
    <location>
        <begin position="30"/>
        <end position="282"/>
    </location>
</feature>
<dbReference type="Gene3D" id="3.40.50.1820">
    <property type="entry name" value="alpha/beta hydrolase"/>
    <property type="match status" value="1"/>
</dbReference>
<dbReference type="PANTHER" id="PTHR43798">
    <property type="entry name" value="MONOACYLGLYCEROL LIPASE"/>
    <property type="match status" value="1"/>
</dbReference>
<dbReference type="PRINTS" id="PR00412">
    <property type="entry name" value="EPOXHYDRLASE"/>
</dbReference>
<keyword evidence="3" id="KW-1185">Reference proteome</keyword>
<dbReference type="InterPro" id="IPR000639">
    <property type="entry name" value="Epox_hydrolase-like"/>
</dbReference>
<dbReference type="InterPro" id="IPR000073">
    <property type="entry name" value="AB_hydrolase_1"/>
</dbReference>
<dbReference type="Pfam" id="PF00561">
    <property type="entry name" value="Abhydrolase_1"/>
    <property type="match status" value="1"/>
</dbReference>
<dbReference type="Proteomes" id="UP001515780">
    <property type="component" value="Unassembled WGS sequence"/>
</dbReference>
<protein>
    <submittedName>
        <fullName evidence="2">Alpha/beta hydrolase</fullName>
    </submittedName>
</protein>
<sequence>MFARINDTRIFFDVVGEELNSVTAQLKPKPTLILIHGGLGFDHGYLRPAFDMLAIDFHLIYLDLRGQGRSDAVPIESITLEQCADDVKGLCDYLGIEKAFFLGHSAGGYIAQILALEYPKLIQGLILVNTGSGHKFTYSEKMGEVEPELKSRAPESVMNVMARLFNPEQYSEGTTEGRRRMHTEYLSKVGPYYCAPDNMPMFGRIMAYTRPTFRVMDHFVGHLMPYYDVGDKIKAIKAPTLVTSGAYDWVITPLKSRWIAEHIPKARFVLFRHSGHFPFIEEQEHFEQIVHDFITEHAQ</sequence>
<evidence type="ECO:0000259" key="1">
    <source>
        <dbReference type="Pfam" id="PF00561"/>
    </source>
</evidence>
<evidence type="ECO:0000313" key="2">
    <source>
        <dbReference type="EMBL" id="NIG17268.1"/>
    </source>
</evidence>
<dbReference type="GO" id="GO:0016787">
    <property type="term" value="F:hydrolase activity"/>
    <property type="evidence" value="ECO:0007669"/>
    <property type="project" value="UniProtKB-KW"/>
</dbReference>
<evidence type="ECO:0000313" key="3">
    <source>
        <dbReference type="Proteomes" id="UP001515780"/>
    </source>
</evidence>
<dbReference type="InterPro" id="IPR050266">
    <property type="entry name" value="AB_hydrolase_sf"/>
</dbReference>
<keyword evidence="2" id="KW-0378">Hydrolase</keyword>
<accession>A0ABX0RLC2</accession>
<dbReference type="RefSeq" id="WP_166718894.1">
    <property type="nucleotide sequence ID" value="NZ_VWXC01000001.1"/>
</dbReference>
<dbReference type="SUPFAM" id="SSF53474">
    <property type="entry name" value="alpha/beta-Hydrolases"/>
    <property type="match status" value="1"/>
</dbReference>
<reference evidence="2 3" key="1">
    <citation type="journal article" date="2019" name="bioRxiv">
        <title>Bacteria contribute to plant secondary compound degradation in a generalist herbivore system.</title>
        <authorList>
            <person name="Francoeur C.B."/>
            <person name="Khadempour L."/>
            <person name="Moreira-Soto R.D."/>
            <person name="Gotting K."/>
            <person name="Book A.J."/>
            <person name="Pinto-Tomas A.A."/>
            <person name="Keefover-Ring K."/>
            <person name="Currie C.R."/>
        </authorList>
    </citation>
    <scope>NUCLEOTIDE SEQUENCE [LARGE SCALE GENOMIC DNA]</scope>
    <source>
        <strain evidence="2">Al-1710</strain>
    </source>
</reference>
<gene>
    <name evidence="2" type="ORF">F3J37_01075</name>
</gene>
<organism evidence="2 3">
    <name type="scientific">Candidatus Pantoea communis</name>
    <dbReference type="NCBI Taxonomy" id="2608354"/>
    <lineage>
        <taxon>Bacteria</taxon>
        <taxon>Pseudomonadati</taxon>
        <taxon>Pseudomonadota</taxon>
        <taxon>Gammaproteobacteria</taxon>
        <taxon>Enterobacterales</taxon>
        <taxon>Erwiniaceae</taxon>
        <taxon>Pantoea</taxon>
    </lineage>
</organism>
<name>A0ABX0RLC2_9GAMM</name>
<dbReference type="PRINTS" id="PR00111">
    <property type="entry name" value="ABHYDROLASE"/>
</dbReference>
<comment type="caution">
    <text evidence="2">The sequence shown here is derived from an EMBL/GenBank/DDBJ whole genome shotgun (WGS) entry which is preliminary data.</text>
</comment>